<reference evidence="8" key="1">
    <citation type="submission" date="2015-05" db="EMBL/GenBank/DDBJ databases">
        <authorList>
            <person name="Fogelqvist Johan"/>
        </authorList>
    </citation>
    <scope>NUCLEOTIDE SEQUENCE [LARGE SCALE GENOMIC DNA]</scope>
</reference>
<keyword evidence="1" id="KW-0547">Nucleotide-binding</keyword>
<proteinExistence type="predicted"/>
<dbReference type="GO" id="GO:0003724">
    <property type="term" value="F:RNA helicase activity"/>
    <property type="evidence" value="ECO:0007669"/>
    <property type="project" value="TreeGrafter"/>
</dbReference>
<dbReference type="GO" id="GO:0005829">
    <property type="term" value="C:cytosol"/>
    <property type="evidence" value="ECO:0007669"/>
    <property type="project" value="TreeGrafter"/>
</dbReference>
<dbReference type="Gene3D" id="3.40.50.300">
    <property type="entry name" value="P-loop containing nucleotide triphosphate hydrolases"/>
    <property type="match status" value="1"/>
</dbReference>
<dbReference type="InterPro" id="IPR001650">
    <property type="entry name" value="Helicase_C-like"/>
</dbReference>
<sequence>MIAFLHHLLRLLDHRVTSLHSRLPQRQRTDNLARFRAAAARILVATDVASRGLDIPEVALVVNYDIPRDPDDYIHRVGRTARAGRKGEAVTFVGQRDVELVLAIEARVGGKMDAWTEEGVNLETRVVRDTLKIVGEKKREALLEMEENKEVGGKRKRTKTKLRATTDGF</sequence>
<evidence type="ECO:0000256" key="4">
    <source>
        <dbReference type="ARBA" id="ARBA00022840"/>
    </source>
</evidence>
<dbReference type="Proteomes" id="UP000045706">
    <property type="component" value="Unassembled WGS sequence"/>
</dbReference>
<dbReference type="InterPro" id="IPR050079">
    <property type="entry name" value="DEAD_box_RNA_helicase"/>
</dbReference>
<feature type="region of interest" description="Disordered" evidence="5">
    <location>
        <begin position="148"/>
        <end position="169"/>
    </location>
</feature>
<dbReference type="Pfam" id="PF00271">
    <property type="entry name" value="Helicase_C"/>
    <property type="match status" value="1"/>
</dbReference>
<dbReference type="EMBL" id="CVQI01035273">
    <property type="protein sequence ID" value="CRK46072.1"/>
    <property type="molecule type" value="Genomic_DNA"/>
</dbReference>
<keyword evidence="2" id="KW-0378">Hydrolase</keyword>
<dbReference type="PANTHER" id="PTHR47959:SF24">
    <property type="entry name" value="ATP-DEPENDENT RNA HELICASE"/>
    <property type="match status" value="1"/>
</dbReference>
<dbReference type="CDD" id="cd18787">
    <property type="entry name" value="SF2_C_DEAD"/>
    <property type="match status" value="1"/>
</dbReference>
<protein>
    <recommendedName>
        <fullName evidence="6">Helicase C-terminal domain-containing protein</fullName>
    </recommendedName>
</protein>
<dbReference type="PROSITE" id="PS51194">
    <property type="entry name" value="HELICASE_CTER"/>
    <property type="match status" value="1"/>
</dbReference>
<dbReference type="GO" id="GO:0016787">
    <property type="term" value="F:hydrolase activity"/>
    <property type="evidence" value="ECO:0007669"/>
    <property type="project" value="UniProtKB-KW"/>
</dbReference>
<dbReference type="SUPFAM" id="SSF52540">
    <property type="entry name" value="P-loop containing nucleoside triphosphate hydrolases"/>
    <property type="match status" value="1"/>
</dbReference>
<dbReference type="PANTHER" id="PTHR47959">
    <property type="entry name" value="ATP-DEPENDENT RNA HELICASE RHLE-RELATED"/>
    <property type="match status" value="1"/>
</dbReference>
<keyword evidence="4" id="KW-0067">ATP-binding</keyword>
<dbReference type="AlphaFoldDB" id="A0A0G4NHU7"/>
<evidence type="ECO:0000313" key="8">
    <source>
        <dbReference type="Proteomes" id="UP000045706"/>
    </source>
</evidence>
<evidence type="ECO:0000256" key="1">
    <source>
        <dbReference type="ARBA" id="ARBA00022741"/>
    </source>
</evidence>
<gene>
    <name evidence="7" type="ORF">BN1723_006851</name>
</gene>
<evidence type="ECO:0000256" key="2">
    <source>
        <dbReference type="ARBA" id="ARBA00022801"/>
    </source>
</evidence>
<evidence type="ECO:0000313" key="7">
    <source>
        <dbReference type="EMBL" id="CRK46072.1"/>
    </source>
</evidence>
<feature type="domain" description="Helicase C-terminal" evidence="6">
    <location>
        <begin position="1"/>
        <end position="128"/>
    </location>
</feature>
<dbReference type="InterPro" id="IPR027417">
    <property type="entry name" value="P-loop_NTPase"/>
</dbReference>
<dbReference type="SMART" id="SM00490">
    <property type="entry name" value="HELICc"/>
    <property type="match status" value="1"/>
</dbReference>
<accession>A0A0G4NHU7</accession>
<evidence type="ECO:0000256" key="3">
    <source>
        <dbReference type="ARBA" id="ARBA00022806"/>
    </source>
</evidence>
<dbReference type="GO" id="GO:0005524">
    <property type="term" value="F:ATP binding"/>
    <property type="evidence" value="ECO:0007669"/>
    <property type="project" value="UniProtKB-KW"/>
</dbReference>
<organism evidence="7 8">
    <name type="scientific">Verticillium longisporum</name>
    <name type="common">Verticillium dahliae var. longisporum</name>
    <dbReference type="NCBI Taxonomy" id="100787"/>
    <lineage>
        <taxon>Eukaryota</taxon>
        <taxon>Fungi</taxon>
        <taxon>Dikarya</taxon>
        <taxon>Ascomycota</taxon>
        <taxon>Pezizomycotina</taxon>
        <taxon>Sordariomycetes</taxon>
        <taxon>Hypocreomycetidae</taxon>
        <taxon>Glomerellales</taxon>
        <taxon>Plectosphaerellaceae</taxon>
        <taxon>Verticillium</taxon>
    </lineage>
</organism>
<keyword evidence="3" id="KW-0347">Helicase</keyword>
<evidence type="ECO:0000256" key="5">
    <source>
        <dbReference type="SAM" id="MobiDB-lite"/>
    </source>
</evidence>
<evidence type="ECO:0000259" key="6">
    <source>
        <dbReference type="PROSITE" id="PS51194"/>
    </source>
</evidence>
<name>A0A0G4NHU7_VERLO</name>